<dbReference type="PATRIC" id="fig|545.12.peg.3465"/>
<feature type="transmembrane region" description="Helical" evidence="12">
    <location>
        <begin position="12"/>
        <end position="33"/>
    </location>
</feature>
<evidence type="ECO:0000256" key="9">
    <source>
        <dbReference type="ARBA" id="ARBA00029447"/>
    </source>
</evidence>
<evidence type="ECO:0000256" key="11">
    <source>
        <dbReference type="SAM" id="Coils"/>
    </source>
</evidence>
<dbReference type="AlphaFoldDB" id="A0A078LJJ6"/>
<dbReference type="PROSITE" id="PS50885">
    <property type="entry name" value="HAMP"/>
    <property type="match status" value="1"/>
</dbReference>
<dbReference type="GO" id="GO:0004888">
    <property type="term" value="F:transmembrane signaling receptor activity"/>
    <property type="evidence" value="ECO:0007669"/>
    <property type="project" value="TreeGrafter"/>
</dbReference>
<dbReference type="InterPro" id="IPR051310">
    <property type="entry name" value="MCP_chemotaxis"/>
</dbReference>
<dbReference type="GO" id="GO:0007165">
    <property type="term" value="P:signal transduction"/>
    <property type="evidence" value="ECO:0007669"/>
    <property type="project" value="UniProtKB-KW"/>
</dbReference>
<dbReference type="GO" id="GO:0006935">
    <property type="term" value="P:chemotaxis"/>
    <property type="evidence" value="ECO:0007669"/>
    <property type="project" value="UniProtKB-KW"/>
</dbReference>
<keyword evidence="2" id="KW-1003">Cell membrane</keyword>
<protein>
    <submittedName>
        <fullName evidence="15">Methyl-accepting chemotaxis protein II (Aspartate chemoreceptor protein)</fullName>
    </submittedName>
</protein>
<feature type="domain" description="HAMP" evidence="14">
    <location>
        <begin position="329"/>
        <end position="383"/>
    </location>
</feature>
<keyword evidence="5 12" id="KW-0812">Transmembrane</keyword>
<dbReference type="InterPro" id="IPR004089">
    <property type="entry name" value="MCPsignal_dom"/>
</dbReference>
<dbReference type="Pfam" id="PF02743">
    <property type="entry name" value="dCache_1"/>
    <property type="match status" value="1"/>
</dbReference>
<organism evidence="15">
    <name type="scientific">Citrobacter koseri</name>
    <name type="common">Citrobacter diversus</name>
    <dbReference type="NCBI Taxonomy" id="545"/>
    <lineage>
        <taxon>Bacteria</taxon>
        <taxon>Pseudomonadati</taxon>
        <taxon>Pseudomonadota</taxon>
        <taxon>Gammaproteobacteria</taxon>
        <taxon>Enterobacterales</taxon>
        <taxon>Enterobacteriaceae</taxon>
        <taxon>Citrobacter</taxon>
    </lineage>
</organism>
<keyword evidence="7 12" id="KW-0472">Membrane</keyword>
<evidence type="ECO:0000256" key="2">
    <source>
        <dbReference type="ARBA" id="ARBA00022475"/>
    </source>
</evidence>
<feature type="transmembrane region" description="Helical" evidence="12">
    <location>
        <begin position="304"/>
        <end position="328"/>
    </location>
</feature>
<dbReference type="SMART" id="SM00283">
    <property type="entry name" value="MA"/>
    <property type="match status" value="1"/>
</dbReference>
<dbReference type="EMBL" id="LK931336">
    <property type="protein sequence ID" value="CDZ85256.1"/>
    <property type="molecule type" value="Genomic_DNA"/>
</dbReference>
<evidence type="ECO:0000256" key="1">
    <source>
        <dbReference type="ARBA" id="ARBA00004429"/>
    </source>
</evidence>
<comment type="similarity">
    <text evidence="9">Belongs to the methyl-accepting chemotaxis (MCP) protein family.</text>
</comment>
<evidence type="ECO:0000259" key="14">
    <source>
        <dbReference type="PROSITE" id="PS50885"/>
    </source>
</evidence>
<dbReference type="CDD" id="cd11386">
    <property type="entry name" value="MCP_signal"/>
    <property type="match status" value="1"/>
</dbReference>
<name>A0A078LJJ6_CITKO</name>
<dbReference type="Pfam" id="PF00015">
    <property type="entry name" value="MCPsignal"/>
    <property type="match status" value="1"/>
</dbReference>
<evidence type="ECO:0000313" key="15">
    <source>
        <dbReference type="EMBL" id="CDZ85256.1"/>
    </source>
</evidence>
<keyword evidence="11" id="KW-0175">Coiled coil</keyword>
<evidence type="ECO:0000256" key="3">
    <source>
        <dbReference type="ARBA" id="ARBA00022481"/>
    </source>
</evidence>
<dbReference type="PROSITE" id="PS50111">
    <property type="entry name" value="CHEMOTAXIS_TRANSDUC_2"/>
    <property type="match status" value="1"/>
</dbReference>
<keyword evidence="4" id="KW-0145">Chemotaxis</keyword>
<reference evidence="15" key="1">
    <citation type="submission" date="2014-06" db="EMBL/GenBank/DDBJ databases">
        <authorList>
            <person name="Urmite Genomes Urmite Genomes"/>
        </authorList>
    </citation>
    <scope>NUCLEOTIDE SEQUENCE</scope>
</reference>
<dbReference type="PANTHER" id="PTHR43531">
    <property type="entry name" value="PROTEIN ICFG"/>
    <property type="match status" value="1"/>
</dbReference>
<evidence type="ECO:0000259" key="13">
    <source>
        <dbReference type="PROSITE" id="PS50111"/>
    </source>
</evidence>
<dbReference type="InterPro" id="IPR003660">
    <property type="entry name" value="HAMP_dom"/>
</dbReference>
<comment type="subcellular location">
    <subcellularLocation>
        <location evidence="1">Cell inner membrane</location>
        <topology evidence="1">Multi-pass membrane protein</topology>
    </subcellularLocation>
</comment>
<feature type="domain" description="Methyl-accepting transducer" evidence="13">
    <location>
        <begin position="388"/>
        <end position="617"/>
    </location>
</feature>
<evidence type="ECO:0000256" key="4">
    <source>
        <dbReference type="ARBA" id="ARBA00022500"/>
    </source>
</evidence>
<dbReference type="FunFam" id="1.10.287.950:FF:000001">
    <property type="entry name" value="Methyl-accepting chemotaxis sensory transducer"/>
    <property type="match status" value="1"/>
</dbReference>
<proteinExistence type="inferred from homology"/>
<evidence type="ECO:0000256" key="8">
    <source>
        <dbReference type="ARBA" id="ARBA00023224"/>
    </source>
</evidence>
<accession>A0A078LJJ6</accession>
<keyword evidence="8 10" id="KW-0807">Transducer</keyword>
<sequence>MMWKTTQARVTFLLISFFVILLLVTFVVIKQFVSPQIIATETRNIRATVELQSDAIKEQMNRVKAQQRTITELVSGLQSEQIDALLPLFVNQYGDLNVFGGGIWPLPGLREPGRDKFSTFYARDAGGVLQLNTVWNQPESEKYWEQPWYKDGMAAPKGECAWAKAYQDSASPQPRTNCAMTIWKEGKAWGVATIDVTLGFFNQLAKEMGKAVEGTVLIVESDGKIVGNGAPTQGNTALMNVRDLNIPSALPLLNLLSQGQKAEYEGGYDGEDGAHSLFVLSIEGSPWYLVIDTPSSNLVRQSNAILTTLTLVQTVIGLIIVLVLMLIVRNIFRNVTLLNRNIEALSGGGADLTQRLVESKSPEFNAIINNFNKFIAFLQDLMQQVGHSSSAISSASRQIAGGNLDLSSRTEEQSASIVETAASMEQLTSTVRQNAENALQANRLATQASDAAKAGASVVNDVVATMSNINDSSSKVVEIISVIDGIAFQTNILALNAAVEAARAGENGRGFAVVAGEVRSLAQRSAQSAQEIKKLIEESVSSIEQGSGLVRQAGTTMDGLMEKVEDVSVLISEISSSSDEQSRGIEQINIAITQLDSATQQNAALVEEVAAAAQSMESQTEMLEKVVGSFKL</sequence>
<keyword evidence="3" id="KW-0488">Methylation</keyword>
<feature type="coiled-coil region" evidence="11">
    <location>
        <begin position="588"/>
        <end position="615"/>
    </location>
</feature>
<evidence type="ECO:0000256" key="10">
    <source>
        <dbReference type="PROSITE-ProRule" id="PRU00284"/>
    </source>
</evidence>
<evidence type="ECO:0000256" key="12">
    <source>
        <dbReference type="SAM" id="Phobius"/>
    </source>
</evidence>
<dbReference type="InterPro" id="IPR033479">
    <property type="entry name" value="dCache_1"/>
</dbReference>
<evidence type="ECO:0000256" key="7">
    <source>
        <dbReference type="ARBA" id="ARBA00023136"/>
    </source>
</evidence>
<evidence type="ECO:0000256" key="6">
    <source>
        <dbReference type="ARBA" id="ARBA00022989"/>
    </source>
</evidence>
<dbReference type="PANTHER" id="PTHR43531:SF14">
    <property type="entry name" value="METHYL-ACCEPTING CHEMOTAXIS PROTEIN I-RELATED"/>
    <property type="match status" value="1"/>
</dbReference>
<evidence type="ECO:0000256" key="5">
    <source>
        <dbReference type="ARBA" id="ARBA00022692"/>
    </source>
</evidence>
<gene>
    <name evidence="15" type="primary">tar_5</name>
    <name evidence="15" type="ORF">BN1086_03456</name>
</gene>
<keyword evidence="6 12" id="KW-1133">Transmembrane helix</keyword>
<dbReference type="SUPFAM" id="SSF58104">
    <property type="entry name" value="Methyl-accepting chemotaxis protein (MCP) signaling domain"/>
    <property type="match status" value="1"/>
</dbReference>
<dbReference type="GO" id="GO:0005886">
    <property type="term" value="C:plasma membrane"/>
    <property type="evidence" value="ECO:0007669"/>
    <property type="project" value="UniProtKB-SubCell"/>
</dbReference>
<keyword evidence="15" id="KW-0675">Receptor</keyword>
<dbReference type="Gene3D" id="1.10.287.950">
    <property type="entry name" value="Methyl-accepting chemotaxis protein"/>
    <property type="match status" value="1"/>
</dbReference>
<dbReference type="Gene3D" id="3.30.450.20">
    <property type="entry name" value="PAS domain"/>
    <property type="match status" value="1"/>
</dbReference>